<organism evidence="2 3">
    <name type="scientific">Cellulosilyticum lentocellum (strain ATCC 49066 / DSM 5427 / NCIMB 11756 / RHM5)</name>
    <name type="common">Clostridium lentocellum</name>
    <dbReference type="NCBI Taxonomy" id="642492"/>
    <lineage>
        <taxon>Bacteria</taxon>
        <taxon>Bacillati</taxon>
        <taxon>Bacillota</taxon>
        <taxon>Clostridia</taxon>
        <taxon>Lachnospirales</taxon>
        <taxon>Cellulosilyticaceae</taxon>
        <taxon>Cellulosilyticum</taxon>
    </lineage>
</organism>
<feature type="domain" description="VTC" evidence="1">
    <location>
        <begin position="12"/>
        <end position="228"/>
    </location>
</feature>
<dbReference type="SUPFAM" id="SSF55154">
    <property type="entry name" value="CYTH-like phosphatases"/>
    <property type="match status" value="1"/>
</dbReference>
<dbReference type="eggNOG" id="COG5036">
    <property type="taxonomic scope" value="Bacteria"/>
</dbReference>
<reference evidence="2 3" key="1">
    <citation type="journal article" date="2011" name="J. Bacteriol.">
        <title>Complete genome sequence of the cellulose-degrading bacterium Cellulosilyticum lentocellum.</title>
        <authorList>
            <consortium name="US DOE Joint Genome Institute"/>
            <person name="Miller D.A."/>
            <person name="Suen G."/>
            <person name="Bruce D."/>
            <person name="Copeland A."/>
            <person name="Cheng J.F."/>
            <person name="Detter C."/>
            <person name="Goodwin L.A."/>
            <person name="Han C.S."/>
            <person name="Hauser L.J."/>
            <person name="Land M.L."/>
            <person name="Lapidus A."/>
            <person name="Lucas S."/>
            <person name="Meincke L."/>
            <person name="Pitluck S."/>
            <person name="Tapia R."/>
            <person name="Teshima H."/>
            <person name="Woyke T."/>
            <person name="Fox B.G."/>
            <person name="Angert E.R."/>
            <person name="Currie C.R."/>
        </authorList>
    </citation>
    <scope>NUCLEOTIDE SEQUENCE [LARGE SCALE GENOMIC DNA]</scope>
    <source>
        <strain evidence="3">ATCC 49066 / DSM 5427 / NCIMB 11756 / RHM5</strain>
    </source>
</reference>
<dbReference type="EMBL" id="CP002582">
    <property type="protein sequence ID" value="ADZ84810.1"/>
    <property type="molecule type" value="Genomic_DNA"/>
</dbReference>
<accession>F2JP71</accession>
<dbReference type="Gene3D" id="3.20.100.30">
    <property type="entry name" value="VTC, catalytic tunnel domain"/>
    <property type="match status" value="1"/>
</dbReference>
<proteinExistence type="predicted"/>
<dbReference type="CDD" id="cd07750">
    <property type="entry name" value="PolyPPase_VTC_like"/>
    <property type="match status" value="1"/>
</dbReference>
<keyword evidence="3" id="KW-1185">Reference proteome</keyword>
<protein>
    <submittedName>
        <fullName evidence="2">VTC domain-containing protein</fullName>
    </submittedName>
</protein>
<dbReference type="KEGG" id="cle:Clole_3115"/>
<name>F2JP71_CELLD</name>
<sequence>MASTKTNYVFERVEKKYLLTKEKYQALLKAIEPYMAQDEYGMHTICNIYYDTPTYDLIRTSIEKPKYKEKLRLRSYGRPNKKDTVFIEIKKKYKGVVFKRRVSLTLEEAERYLNSGIKPKKENQIFKEIDYFMAFYKPIPKVYLAYDRIAYFGKADSNIRITFDHHIRSRQGDLSLGKGDYGDFLLDNNEYLMEIKVPLAMPLWLVHTLSELEIYPTSFSKYGNVYKQSLLEMRREQRCLQAY</sequence>
<evidence type="ECO:0000313" key="2">
    <source>
        <dbReference type="EMBL" id="ADZ84810.1"/>
    </source>
</evidence>
<evidence type="ECO:0000259" key="1">
    <source>
        <dbReference type="Pfam" id="PF09359"/>
    </source>
</evidence>
<dbReference type="InterPro" id="IPR033469">
    <property type="entry name" value="CYTH-like_dom_sf"/>
</dbReference>
<evidence type="ECO:0000313" key="3">
    <source>
        <dbReference type="Proteomes" id="UP000008467"/>
    </source>
</evidence>
<dbReference type="HOGENOM" id="CLU_072767_1_0_9"/>
<dbReference type="GO" id="GO:0006799">
    <property type="term" value="P:polyphosphate biosynthetic process"/>
    <property type="evidence" value="ECO:0007669"/>
    <property type="project" value="UniProtKB-ARBA"/>
</dbReference>
<dbReference type="InterPro" id="IPR042267">
    <property type="entry name" value="VTC_sf"/>
</dbReference>
<gene>
    <name evidence="2" type="ordered locus">Clole_3115</name>
</gene>
<dbReference type="AlphaFoldDB" id="F2JP71"/>
<dbReference type="Proteomes" id="UP000008467">
    <property type="component" value="Chromosome"/>
</dbReference>
<dbReference type="RefSeq" id="WP_013658088.1">
    <property type="nucleotide sequence ID" value="NC_015275.1"/>
</dbReference>
<dbReference type="InterPro" id="IPR018966">
    <property type="entry name" value="VTC_domain"/>
</dbReference>
<dbReference type="Pfam" id="PF09359">
    <property type="entry name" value="VTC"/>
    <property type="match status" value="1"/>
</dbReference>
<dbReference type="STRING" id="642492.Clole_3115"/>